<evidence type="ECO:0000313" key="1">
    <source>
        <dbReference type="EMBL" id="CAJ0599252.1"/>
    </source>
</evidence>
<keyword evidence="2" id="KW-1185">Reference proteome</keyword>
<dbReference type="Proteomes" id="UP001176961">
    <property type="component" value="Unassembled WGS sequence"/>
</dbReference>
<dbReference type="EMBL" id="CATQJL010000223">
    <property type="protein sequence ID" value="CAJ0599252.1"/>
    <property type="molecule type" value="Genomic_DNA"/>
</dbReference>
<sequence length="113" mass="12657">MLAILEVAINPINPPEDAYRETGPPAYDRRYMEDVAVVPPVAQEESIQYLLCRCFRIAVLCQPLIAPILEFLRILARDKSSLDLLLIESRLFIIRASGLDSTSSSVVLKGLDR</sequence>
<proteinExistence type="predicted"/>
<accession>A0AA36GVU4</accession>
<organism evidence="1 2">
    <name type="scientific">Cylicocyclus nassatus</name>
    <name type="common">Nematode worm</name>
    <dbReference type="NCBI Taxonomy" id="53992"/>
    <lineage>
        <taxon>Eukaryota</taxon>
        <taxon>Metazoa</taxon>
        <taxon>Ecdysozoa</taxon>
        <taxon>Nematoda</taxon>
        <taxon>Chromadorea</taxon>
        <taxon>Rhabditida</taxon>
        <taxon>Rhabditina</taxon>
        <taxon>Rhabditomorpha</taxon>
        <taxon>Strongyloidea</taxon>
        <taxon>Strongylidae</taxon>
        <taxon>Cylicocyclus</taxon>
    </lineage>
</organism>
<dbReference type="AlphaFoldDB" id="A0AA36GVU4"/>
<evidence type="ECO:0000313" key="2">
    <source>
        <dbReference type="Proteomes" id="UP001176961"/>
    </source>
</evidence>
<comment type="caution">
    <text evidence="1">The sequence shown here is derived from an EMBL/GenBank/DDBJ whole genome shotgun (WGS) entry which is preliminary data.</text>
</comment>
<gene>
    <name evidence="1" type="ORF">CYNAS_LOCUS11235</name>
</gene>
<protein>
    <submittedName>
        <fullName evidence="1">Uncharacterized protein</fullName>
    </submittedName>
</protein>
<name>A0AA36GVU4_CYLNA</name>
<reference evidence="1" key="1">
    <citation type="submission" date="2023-07" db="EMBL/GenBank/DDBJ databases">
        <authorList>
            <consortium name="CYATHOMIX"/>
        </authorList>
    </citation>
    <scope>NUCLEOTIDE SEQUENCE</scope>
    <source>
        <strain evidence="1">N/A</strain>
    </source>
</reference>